<sequence>MCGRLPSGTAPRSSDLLRRVQIEEVPLRFFGYNSTPSPPFSDTSPRLFRPALYFRVARTPRLVETTLERCHPGSTWPEGFLCHAITQCVRNRILAVLRDSPNLVQLSLDLAYETEFPEDDDEEIYDDVPERIALNRLERLKLCHVFCHSLLGCLKAPALQRTYLAVWMLEDVAMLERFFIASKPPLLDFKLNLIDYGDLEWDMDIIAQFQGIFAELSLLESMTIFSESTLVNNIRFWGLLTVRGGNILVPKLHTFSLQLSEDHPDNEYDRGYVVDFAESRWNHMPNFKICLDYESFLGWFEERFGEGSVDVFSASGKIEFTS</sequence>
<accession>A0A286UWF3</accession>
<name>A0A286UWF3_9AGAM</name>
<reference evidence="1 2" key="1">
    <citation type="journal article" date="2017" name="Mol. Ecol.">
        <title>Comparative and population genomic landscape of Phellinus noxius: A hypervariable fungus causing root rot in trees.</title>
        <authorList>
            <person name="Chung C.L."/>
            <person name="Lee T.J."/>
            <person name="Akiba M."/>
            <person name="Lee H.H."/>
            <person name="Kuo T.H."/>
            <person name="Liu D."/>
            <person name="Ke H.M."/>
            <person name="Yokoi T."/>
            <person name="Roa M.B."/>
            <person name="Lu M.J."/>
            <person name="Chang Y.Y."/>
            <person name="Ann P.J."/>
            <person name="Tsai J.N."/>
            <person name="Chen C.Y."/>
            <person name="Tzean S.S."/>
            <person name="Ota Y."/>
            <person name="Hattori T."/>
            <person name="Sahashi N."/>
            <person name="Liou R.F."/>
            <person name="Kikuchi T."/>
            <person name="Tsai I.J."/>
        </authorList>
    </citation>
    <scope>NUCLEOTIDE SEQUENCE [LARGE SCALE GENOMIC DNA]</scope>
    <source>
        <strain evidence="1 2">FFPRI411160</strain>
    </source>
</reference>
<evidence type="ECO:0000313" key="2">
    <source>
        <dbReference type="Proteomes" id="UP000217199"/>
    </source>
</evidence>
<evidence type="ECO:0000313" key="1">
    <source>
        <dbReference type="EMBL" id="PAV23926.1"/>
    </source>
</evidence>
<dbReference type="AlphaFoldDB" id="A0A286UWF3"/>
<organism evidence="1 2">
    <name type="scientific">Pyrrhoderma noxium</name>
    <dbReference type="NCBI Taxonomy" id="2282107"/>
    <lineage>
        <taxon>Eukaryota</taxon>
        <taxon>Fungi</taxon>
        <taxon>Dikarya</taxon>
        <taxon>Basidiomycota</taxon>
        <taxon>Agaricomycotina</taxon>
        <taxon>Agaricomycetes</taxon>
        <taxon>Hymenochaetales</taxon>
        <taxon>Hymenochaetaceae</taxon>
        <taxon>Pyrrhoderma</taxon>
    </lineage>
</organism>
<proteinExistence type="predicted"/>
<gene>
    <name evidence="1" type="ORF">PNOK_0099400</name>
</gene>
<dbReference type="EMBL" id="NBII01000001">
    <property type="protein sequence ID" value="PAV23926.1"/>
    <property type="molecule type" value="Genomic_DNA"/>
</dbReference>
<keyword evidence="2" id="KW-1185">Reference proteome</keyword>
<comment type="caution">
    <text evidence="1">The sequence shown here is derived from an EMBL/GenBank/DDBJ whole genome shotgun (WGS) entry which is preliminary data.</text>
</comment>
<dbReference type="Proteomes" id="UP000217199">
    <property type="component" value="Unassembled WGS sequence"/>
</dbReference>
<dbReference type="InParanoid" id="A0A286UWF3"/>
<protein>
    <submittedName>
        <fullName evidence="1">Uncharacterized protein</fullName>
    </submittedName>
</protein>